<feature type="transmembrane region" description="Helical" evidence="1">
    <location>
        <begin position="6"/>
        <end position="25"/>
    </location>
</feature>
<organism evidence="2 3">
    <name type="scientific">Camellia sinensis</name>
    <name type="common">Tea plant</name>
    <name type="synonym">Thea sinensis</name>
    <dbReference type="NCBI Taxonomy" id="4442"/>
    <lineage>
        <taxon>Eukaryota</taxon>
        <taxon>Viridiplantae</taxon>
        <taxon>Streptophyta</taxon>
        <taxon>Embryophyta</taxon>
        <taxon>Tracheophyta</taxon>
        <taxon>Spermatophyta</taxon>
        <taxon>Magnoliopsida</taxon>
        <taxon>eudicotyledons</taxon>
        <taxon>Gunneridae</taxon>
        <taxon>Pentapetalae</taxon>
        <taxon>asterids</taxon>
        <taxon>Ericales</taxon>
        <taxon>Theaceae</taxon>
        <taxon>Camellia</taxon>
    </lineage>
</organism>
<reference evidence="3" key="1">
    <citation type="journal article" date="2020" name="Nat. Commun.">
        <title>Genome assembly of wild tea tree DASZ reveals pedigree and selection history of tea varieties.</title>
        <authorList>
            <person name="Zhang W."/>
            <person name="Zhang Y."/>
            <person name="Qiu H."/>
            <person name="Guo Y."/>
            <person name="Wan H."/>
            <person name="Zhang X."/>
            <person name="Scossa F."/>
            <person name="Alseekh S."/>
            <person name="Zhang Q."/>
            <person name="Wang P."/>
            <person name="Xu L."/>
            <person name="Schmidt M.H."/>
            <person name="Jia X."/>
            <person name="Li D."/>
            <person name="Zhu A."/>
            <person name="Guo F."/>
            <person name="Chen W."/>
            <person name="Ni D."/>
            <person name="Usadel B."/>
            <person name="Fernie A.R."/>
            <person name="Wen W."/>
        </authorList>
    </citation>
    <scope>NUCLEOTIDE SEQUENCE [LARGE SCALE GENOMIC DNA]</scope>
    <source>
        <strain evidence="3">cv. G240</strain>
    </source>
</reference>
<evidence type="ECO:0000313" key="3">
    <source>
        <dbReference type="Proteomes" id="UP000593564"/>
    </source>
</evidence>
<comment type="caution">
    <text evidence="2">The sequence shown here is derived from an EMBL/GenBank/DDBJ whole genome shotgun (WGS) entry which is preliminary data.</text>
</comment>
<dbReference type="Proteomes" id="UP000593564">
    <property type="component" value="Unassembled WGS sequence"/>
</dbReference>
<feature type="transmembrane region" description="Helical" evidence="1">
    <location>
        <begin position="81"/>
        <end position="102"/>
    </location>
</feature>
<protein>
    <submittedName>
        <fullName evidence="2">Uncharacterized protein</fullName>
    </submittedName>
</protein>
<evidence type="ECO:0000313" key="2">
    <source>
        <dbReference type="EMBL" id="KAF5949585.1"/>
    </source>
</evidence>
<keyword evidence="1" id="KW-0812">Transmembrane</keyword>
<dbReference type="AlphaFoldDB" id="A0A7J7HAE0"/>
<evidence type="ECO:0000256" key="1">
    <source>
        <dbReference type="SAM" id="Phobius"/>
    </source>
</evidence>
<proteinExistence type="predicted"/>
<sequence>MREVGLVRIGIFFPNRGFVLGMFVGEMVSIGVGGGKSLVLAISVSSVILFCPGLFSSGVSYANVIVRCVAVLVYSGSLTRVGAPALLCGFILVRFVAIWVPISLR</sequence>
<accession>A0A7J7HAE0</accession>
<dbReference type="EMBL" id="JACBKZ010000005">
    <property type="protein sequence ID" value="KAF5949585.1"/>
    <property type="molecule type" value="Genomic_DNA"/>
</dbReference>
<keyword evidence="1" id="KW-1133">Transmembrane helix</keyword>
<keyword evidence="3" id="KW-1185">Reference proteome</keyword>
<feature type="transmembrane region" description="Helical" evidence="1">
    <location>
        <begin position="37"/>
        <end position="61"/>
    </location>
</feature>
<keyword evidence="1" id="KW-0472">Membrane</keyword>
<gene>
    <name evidence="2" type="ORF">HYC85_011578</name>
</gene>
<name>A0A7J7HAE0_CAMSI</name>
<reference evidence="2 3" key="2">
    <citation type="submission" date="2020-07" db="EMBL/GenBank/DDBJ databases">
        <title>Genome assembly of wild tea tree DASZ reveals pedigree and selection history of tea varieties.</title>
        <authorList>
            <person name="Zhang W."/>
        </authorList>
    </citation>
    <scope>NUCLEOTIDE SEQUENCE [LARGE SCALE GENOMIC DNA]</scope>
    <source>
        <strain evidence="3">cv. G240</strain>
        <tissue evidence="2">Leaf</tissue>
    </source>
</reference>